<dbReference type="InterPro" id="IPR001296">
    <property type="entry name" value="Glyco_trans_1"/>
</dbReference>
<sequence>MLNKKRVSPKRPAYPKKRKATPRRLKRPRPPSISFLPPIPAISELLTPVELPAPKDVRSSTEMPRILMVMDQFNIGGTETYTLTLTRELLKKGYTVMAAGKKGKLLDSFLGLGCPCFEIDFVLDNFKENLLQRRANTEILQSIIRTEGIDLVHTHQIPSGGVAIAAANELRVPVVFTVHGTYYDREFLHSVCRGTTLTSVSPSVQLMLQTRGIHHSFLIPNGIDPLEFSTVSPTYRAYLRQKLGIPPSAPVVMYAGRLSWEKADICNEIIHAVSAMRGSSHPNLHCLIAGGGRQEEHVFKLATLKHRKAKKRFIHHVGEVLNMKTYYAISDCIIGTGRIALEAMACERPLVAIGSKSFFGLVNPDHYEDAWDSWFGDHGGNRGLLRYQLIEHLRTALDMDEVRKRKLVQDGKEWVSAMYPVSQTTAKMIEVYSHALKGNPAEIRKEALQ</sequence>
<dbReference type="Pfam" id="PF13439">
    <property type="entry name" value="Glyco_transf_4"/>
    <property type="match status" value="1"/>
</dbReference>
<organism evidence="4 5">
    <name type="scientific">Paenibacillus filicis</name>
    <dbReference type="NCBI Taxonomy" id="669464"/>
    <lineage>
        <taxon>Bacteria</taxon>
        <taxon>Bacillati</taxon>
        <taxon>Bacillota</taxon>
        <taxon>Bacilli</taxon>
        <taxon>Bacillales</taxon>
        <taxon>Paenibacillaceae</taxon>
        <taxon>Paenibacillus</taxon>
    </lineage>
</organism>
<dbReference type="EMBL" id="JBBPCC010000021">
    <property type="protein sequence ID" value="MEK8131478.1"/>
    <property type="molecule type" value="Genomic_DNA"/>
</dbReference>
<proteinExistence type="predicted"/>
<evidence type="ECO:0000313" key="4">
    <source>
        <dbReference type="EMBL" id="MEK8131478.1"/>
    </source>
</evidence>
<dbReference type="SUPFAM" id="SSF53756">
    <property type="entry name" value="UDP-Glycosyltransferase/glycogen phosphorylase"/>
    <property type="match status" value="1"/>
</dbReference>
<feature type="domain" description="Glycosyltransferase subfamily 4-like N-terminal" evidence="3">
    <location>
        <begin position="75"/>
        <end position="225"/>
    </location>
</feature>
<dbReference type="Pfam" id="PF00534">
    <property type="entry name" value="Glycos_transf_1"/>
    <property type="match status" value="1"/>
</dbReference>
<dbReference type="Gene3D" id="3.40.50.2000">
    <property type="entry name" value="Glycogen Phosphorylase B"/>
    <property type="match status" value="2"/>
</dbReference>
<feature type="region of interest" description="Disordered" evidence="1">
    <location>
        <begin position="1"/>
        <end position="32"/>
    </location>
</feature>
<dbReference type="InterPro" id="IPR028098">
    <property type="entry name" value="Glyco_trans_4-like_N"/>
</dbReference>
<feature type="domain" description="Glycosyl transferase family 1" evidence="2">
    <location>
        <begin position="239"/>
        <end position="354"/>
    </location>
</feature>
<comment type="caution">
    <text evidence="4">The sequence shown here is derived from an EMBL/GenBank/DDBJ whole genome shotgun (WGS) entry which is preliminary data.</text>
</comment>
<evidence type="ECO:0000256" key="1">
    <source>
        <dbReference type="SAM" id="MobiDB-lite"/>
    </source>
</evidence>
<evidence type="ECO:0000259" key="3">
    <source>
        <dbReference type="Pfam" id="PF13439"/>
    </source>
</evidence>
<protein>
    <submittedName>
        <fullName evidence="4">Glycosyltransferase</fullName>
        <ecNumber evidence="4">2.4.-.-</ecNumber>
    </submittedName>
</protein>
<dbReference type="PANTHER" id="PTHR45947">
    <property type="entry name" value="SULFOQUINOVOSYL TRANSFERASE SQD2"/>
    <property type="match status" value="1"/>
</dbReference>
<keyword evidence="4" id="KW-0808">Transferase</keyword>
<feature type="compositionally biased region" description="Basic residues" evidence="1">
    <location>
        <begin position="1"/>
        <end position="29"/>
    </location>
</feature>
<reference evidence="4 5" key="1">
    <citation type="submission" date="2024-04" db="EMBL/GenBank/DDBJ databases">
        <title>draft genome sequnece of Paenibacillus filicis.</title>
        <authorList>
            <person name="Kim D.-U."/>
        </authorList>
    </citation>
    <scope>NUCLEOTIDE SEQUENCE [LARGE SCALE GENOMIC DNA]</scope>
    <source>
        <strain evidence="4 5">KACC14197</strain>
    </source>
</reference>
<evidence type="ECO:0000259" key="2">
    <source>
        <dbReference type="Pfam" id="PF00534"/>
    </source>
</evidence>
<dbReference type="PANTHER" id="PTHR45947:SF3">
    <property type="entry name" value="SULFOQUINOVOSYL TRANSFERASE SQD2"/>
    <property type="match status" value="1"/>
</dbReference>
<dbReference type="GO" id="GO:0016757">
    <property type="term" value="F:glycosyltransferase activity"/>
    <property type="evidence" value="ECO:0007669"/>
    <property type="project" value="UniProtKB-KW"/>
</dbReference>
<evidence type="ECO:0000313" key="5">
    <source>
        <dbReference type="Proteomes" id="UP001469365"/>
    </source>
</evidence>
<accession>A0ABU9DTR2</accession>
<name>A0ABU9DTR2_9BACL</name>
<gene>
    <name evidence="4" type="ORF">WMW72_26570</name>
</gene>
<keyword evidence="5" id="KW-1185">Reference proteome</keyword>
<keyword evidence="4" id="KW-0328">Glycosyltransferase</keyword>
<dbReference type="Proteomes" id="UP001469365">
    <property type="component" value="Unassembled WGS sequence"/>
</dbReference>
<dbReference type="InterPro" id="IPR050194">
    <property type="entry name" value="Glycosyltransferase_grp1"/>
</dbReference>
<dbReference type="EC" id="2.4.-.-" evidence="4"/>
<dbReference type="RefSeq" id="WP_341418610.1">
    <property type="nucleotide sequence ID" value="NZ_JBBPCC010000021.1"/>
</dbReference>